<dbReference type="STRING" id="105231.A0A1Y1IHF9"/>
<evidence type="ECO:0000256" key="2">
    <source>
        <dbReference type="SAM" id="Phobius"/>
    </source>
</evidence>
<keyword evidence="2" id="KW-0812">Transmembrane</keyword>
<evidence type="ECO:0000313" key="5">
    <source>
        <dbReference type="Proteomes" id="UP000054558"/>
    </source>
</evidence>
<reference evidence="4 5" key="1">
    <citation type="journal article" date="2014" name="Nat. Commun.">
        <title>Klebsormidium flaccidum genome reveals primary factors for plant terrestrial adaptation.</title>
        <authorList>
            <person name="Hori K."/>
            <person name="Maruyama F."/>
            <person name="Fujisawa T."/>
            <person name="Togashi T."/>
            <person name="Yamamoto N."/>
            <person name="Seo M."/>
            <person name="Sato S."/>
            <person name="Yamada T."/>
            <person name="Mori H."/>
            <person name="Tajima N."/>
            <person name="Moriyama T."/>
            <person name="Ikeuchi M."/>
            <person name="Watanabe M."/>
            <person name="Wada H."/>
            <person name="Kobayashi K."/>
            <person name="Saito M."/>
            <person name="Masuda T."/>
            <person name="Sasaki-Sekimoto Y."/>
            <person name="Mashiguchi K."/>
            <person name="Awai K."/>
            <person name="Shimojima M."/>
            <person name="Masuda S."/>
            <person name="Iwai M."/>
            <person name="Nobusawa T."/>
            <person name="Narise T."/>
            <person name="Kondo S."/>
            <person name="Saito H."/>
            <person name="Sato R."/>
            <person name="Murakawa M."/>
            <person name="Ihara Y."/>
            <person name="Oshima-Yamada Y."/>
            <person name="Ohtaka K."/>
            <person name="Satoh M."/>
            <person name="Sonobe K."/>
            <person name="Ishii M."/>
            <person name="Ohtani R."/>
            <person name="Kanamori-Sato M."/>
            <person name="Honoki R."/>
            <person name="Miyazaki D."/>
            <person name="Mochizuki H."/>
            <person name="Umetsu J."/>
            <person name="Higashi K."/>
            <person name="Shibata D."/>
            <person name="Kamiya Y."/>
            <person name="Sato N."/>
            <person name="Nakamura Y."/>
            <person name="Tabata S."/>
            <person name="Ida S."/>
            <person name="Kurokawa K."/>
            <person name="Ohta H."/>
        </authorList>
    </citation>
    <scope>NUCLEOTIDE SEQUENCE [LARGE SCALE GENOMIC DNA]</scope>
    <source>
        <strain evidence="4 5">NIES-2285</strain>
    </source>
</reference>
<dbReference type="Proteomes" id="UP000054558">
    <property type="component" value="Unassembled WGS sequence"/>
</dbReference>
<dbReference type="AlphaFoldDB" id="A0A1Y1IHF9"/>
<proteinExistence type="predicted"/>
<protein>
    <submittedName>
        <fullName evidence="4">Uncharacterized protein</fullName>
    </submittedName>
</protein>
<name>A0A1Y1IHF9_KLENI</name>
<gene>
    <name evidence="4" type="ORF">KFL_003610120</name>
</gene>
<keyword evidence="2" id="KW-1133">Transmembrane helix</keyword>
<feature type="chain" id="PRO_5012553273" evidence="3">
    <location>
        <begin position="28"/>
        <end position="517"/>
    </location>
</feature>
<feature type="signal peptide" evidence="3">
    <location>
        <begin position="1"/>
        <end position="27"/>
    </location>
</feature>
<feature type="compositionally biased region" description="Pro residues" evidence="1">
    <location>
        <begin position="379"/>
        <end position="396"/>
    </location>
</feature>
<keyword evidence="2" id="KW-0472">Membrane</keyword>
<keyword evidence="5" id="KW-1185">Reference proteome</keyword>
<sequence length="517" mass="53044">MALGAGQRAAGLLTLLWLASWGTGSLGAGTPATFRVAYNAEVDIPAASCKAHFVEGWTFPYTTGGQTWRDMGLDGDQRVSNVYVTASPGYNTKYQYGWNNGAWRISWYTSTSSLSYTVSYDKDNAIRQCGGNATTGVPGTYTARFATGKWSQQMNALIVTFKLGFVPSTRPTLAVEVNGLTRPLNPQLSGDGSTVTATLNGPLFSNQNAVFTLTYDYGSSPRPTCSCSSASSTSSGKGGVLGGIIAGAVFLIILVSCGIGCLGLCMSTKTTCPCSRCNGRGYLGAGGVLMPPAPNGMYRDVAPSSPPPPPGYYDQAPVTGVPYPGIPQTDAKDFAPGTSSGYQYPPPPPAGYPQANPGYNPGYSQAPPGYNPAYSQAPPGYPQVGPPGYPPQPMYASSPPPGYPGAGYGQYPPPQQFAPGMTIPMQPPGTTVCPQCQGKGTEVRRTVPTWAKVFGAMGIACFLCFCCCSGGGYHQQYGYNSWWNGGGGVGGNGWSSGGGGNSGGGGGGGGDGGGGGG</sequence>
<evidence type="ECO:0000256" key="1">
    <source>
        <dbReference type="SAM" id="MobiDB-lite"/>
    </source>
</evidence>
<feature type="transmembrane region" description="Helical" evidence="2">
    <location>
        <begin position="240"/>
        <end position="266"/>
    </location>
</feature>
<organism evidence="4 5">
    <name type="scientific">Klebsormidium nitens</name>
    <name type="common">Green alga</name>
    <name type="synonym">Ulothrix nitens</name>
    <dbReference type="NCBI Taxonomy" id="105231"/>
    <lineage>
        <taxon>Eukaryota</taxon>
        <taxon>Viridiplantae</taxon>
        <taxon>Streptophyta</taxon>
        <taxon>Klebsormidiophyceae</taxon>
        <taxon>Klebsormidiales</taxon>
        <taxon>Klebsormidiaceae</taxon>
        <taxon>Klebsormidium</taxon>
    </lineage>
</organism>
<feature type="region of interest" description="Disordered" evidence="1">
    <location>
        <begin position="326"/>
        <end position="396"/>
    </location>
</feature>
<evidence type="ECO:0000256" key="3">
    <source>
        <dbReference type="SAM" id="SignalP"/>
    </source>
</evidence>
<evidence type="ECO:0000313" key="4">
    <source>
        <dbReference type="EMBL" id="GAQ87568.1"/>
    </source>
</evidence>
<dbReference type="EMBL" id="DF237310">
    <property type="protein sequence ID" value="GAQ87568.1"/>
    <property type="molecule type" value="Genomic_DNA"/>
</dbReference>
<accession>A0A1Y1IHF9</accession>
<feature type="transmembrane region" description="Helical" evidence="2">
    <location>
        <begin position="453"/>
        <end position="473"/>
    </location>
</feature>
<keyword evidence="3" id="KW-0732">Signal</keyword>